<feature type="domain" description="Kinesin motor" evidence="15">
    <location>
        <begin position="3"/>
        <end position="351"/>
    </location>
</feature>
<dbReference type="InterPro" id="IPR022164">
    <property type="entry name" value="Kinesin-like"/>
</dbReference>
<evidence type="ECO:0000256" key="5">
    <source>
        <dbReference type="ARBA" id="ARBA00022741"/>
    </source>
</evidence>
<dbReference type="InterPro" id="IPR036961">
    <property type="entry name" value="Kinesin_motor_dom_sf"/>
</dbReference>
<dbReference type="Pfam" id="PF00169">
    <property type="entry name" value="PH"/>
    <property type="match status" value="1"/>
</dbReference>
<dbReference type="PANTHER" id="PTHR47117">
    <property type="entry name" value="STAR-RELATED LIPID TRANSFER PROTEIN 9"/>
    <property type="match status" value="1"/>
</dbReference>
<dbReference type="CDD" id="cd01233">
    <property type="entry name" value="PH_KIFIA_KIFIB"/>
    <property type="match status" value="1"/>
</dbReference>
<dbReference type="PROSITE" id="PS00411">
    <property type="entry name" value="KINESIN_MOTOR_1"/>
    <property type="match status" value="1"/>
</dbReference>
<dbReference type="GO" id="GO:0008017">
    <property type="term" value="F:microtubule binding"/>
    <property type="evidence" value="ECO:0007669"/>
    <property type="project" value="InterPro"/>
</dbReference>
<evidence type="ECO:0000256" key="4">
    <source>
        <dbReference type="ARBA" id="ARBA00022701"/>
    </source>
</evidence>
<evidence type="ECO:0000259" key="15">
    <source>
        <dbReference type="PROSITE" id="PS50067"/>
    </source>
</evidence>
<dbReference type="Pfam" id="PF16183">
    <property type="entry name" value="Kinesin_assoc"/>
    <property type="match status" value="1"/>
</dbReference>
<keyword evidence="7 12" id="KW-0175">Coiled coil</keyword>
<dbReference type="EMBL" id="JARKIK010000007">
    <property type="protein sequence ID" value="KAK8750323.1"/>
    <property type="molecule type" value="Genomic_DNA"/>
</dbReference>
<keyword evidence="6 11" id="KW-0067">ATP-binding</keyword>
<comment type="caution">
    <text evidence="16">The sequence shown here is derived from an EMBL/GenBank/DDBJ whole genome shotgun (WGS) entry which is preliminary data.</text>
</comment>
<dbReference type="SUPFAM" id="SSF52540">
    <property type="entry name" value="P-loop containing nucleoside triphosphate hydrolases"/>
    <property type="match status" value="1"/>
</dbReference>
<dbReference type="SMART" id="SM00233">
    <property type="entry name" value="PH"/>
    <property type="match status" value="1"/>
</dbReference>
<dbReference type="InterPro" id="IPR022140">
    <property type="entry name" value="Kinesin-like_KIF1-typ"/>
</dbReference>
<dbReference type="GO" id="GO:0003777">
    <property type="term" value="F:microtubule motor activity"/>
    <property type="evidence" value="ECO:0007669"/>
    <property type="project" value="InterPro"/>
</dbReference>
<dbReference type="InterPro" id="IPR000253">
    <property type="entry name" value="FHA_dom"/>
</dbReference>
<dbReference type="SMART" id="SM00240">
    <property type="entry name" value="FHA"/>
    <property type="match status" value="1"/>
</dbReference>
<comment type="similarity">
    <text evidence="11">Belongs to the TRAFAC class myosin-kinesin ATPase superfamily. Kinesin family.</text>
</comment>
<dbReference type="GO" id="GO:0051960">
    <property type="term" value="P:regulation of nervous system development"/>
    <property type="evidence" value="ECO:0007669"/>
    <property type="project" value="UniProtKB-ARBA"/>
</dbReference>
<dbReference type="SUPFAM" id="SSF50729">
    <property type="entry name" value="PH domain-like"/>
    <property type="match status" value="1"/>
</dbReference>
<accession>A0AAW0YF33</accession>
<comment type="function">
    <text evidence="10">Required for presynaptic maturation, has a role in axonal transport of dense-core vesicles carrying synaptic vesicle precursors, components required for the morphological transformation of axonal growth cones to mature boutons.</text>
</comment>
<dbReference type="GO" id="GO:0030425">
    <property type="term" value="C:dendrite"/>
    <property type="evidence" value="ECO:0007669"/>
    <property type="project" value="UniProtKB-ARBA"/>
</dbReference>
<feature type="binding site" evidence="11">
    <location>
        <begin position="97"/>
        <end position="104"/>
    </location>
    <ligand>
        <name>ATP</name>
        <dbReference type="ChEBI" id="CHEBI:30616"/>
    </ligand>
</feature>
<dbReference type="GO" id="GO:0005524">
    <property type="term" value="F:ATP binding"/>
    <property type="evidence" value="ECO:0007669"/>
    <property type="project" value="UniProtKB-UniRule"/>
</dbReference>
<evidence type="ECO:0000256" key="7">
    <source>
        <dbReference type="ARBA" id="ARBA00023054"/>
    </source>
</evidence>
<dbReference type="GO" id="GO:0098793">
    <property type="term" value="C:presynapse"/>
    <property type="evidence" value="ECO:0007669"/>
    <property type="project" value="UniProtKB-ARBA"/>
</dbReference>
<dbReference type="FunFam" id="2.60.200.20:FF:000001">
    <property type="entry name" value="Kinesin family member 1B"/>
    <property type="match status" value="1"/>
</dbReference>
<dbReference type="GO" id="GO:0005874">
    <property type="term" value="C:microtubule"/>
    <property type="evidence" value="ECO:0007669"/>
    <property type="project" value="UniProtKB-KW"/>
</dbReference>
<feature type="coiled-coil region" evidence="12">
    <location>
        <begin position="623"/>
        <end position="672"/>
    </location>
</feature>
<dbReference type="PROSITE" id="PS50003">
    <property type="entry name" value="PH_DOMAIN"/>
    <property type="match status" value="1"/>
</dbReference>
<dbReference type="PRINTS" id="PR00380">
    <property type="entry name" value="KINESINHEAVY"/>
</dbReference>
<dbReference type="Pfam" id="PF12473">
    <property type="entry name" value="DUF3694"/>
    <property type="match status" value="1"/>
</dbReference>
<keyword evidence="3" id="KW-0963">Cytoplasm</keyword>
<protein>
    <recommendedName>
        <fullName evidence="2">Kinesin-like protein unc-104</fullName>
    </recommendedName>
</protein>
<sequence>MSSVKVAVRVRPFNNREIARECKCIIDMGGKTTSITNPKAPPGSKDASKNFNFDYSYWSHDVHDSNFASQSDVFRDIGEEMLQHAFEGYNVCIFAYGQTGAGKSYTMMGKQEEGQEGIIPLVCKDMFRRIANCKDEELQYSVEVSYMEIYCERVRDLLNPKKQNNLRVREHPLLGPYVEDLAKLAVTTYEDIHNLIDEGNKARTVAATNMNETSSRSHAVFTIVLTQRRNDSTTKLSTERVSKISLVDLAGSERADSTGAKGTRLKEGANINKSLTTLGKVISGLAEVASKPNKKRKTEFIPYRDSVLTWLLRENLGGNSKTAMVAAISPADINYDETLSTLRYADRAKQIRCNAVVNEDANAKLIRELKEEIQRLRELLKQEGIEVQEGQEITKVMNSKNDKETPQITSPVSTVAEVAADQLHANEKLIAELNETWEEKLKRTESIRLQREAVFAEMGVALKEDGNTVGIFSPKKTPHLVNLNEDPSMSECLLYYIKDGFTKVGSSESNIPQDIQLCGSHIMPEHCQFENHEGVVSIHPKPQALCYVNGREVVEPSVLKTGSRVILGKNHVFRFNHPEQARERRETKSPTEKSPTDNPISGEPADWQFAQIELLEKQGIDLKEEMQKRLVALEEQYQREKEEAQKEFERERKSYEARIDALQKQVEEQSMTMSMYSSYTPDDFTHEDDIFECNWTEREYALASWAFRKWKYHQFTSLRDDLWGNAIFLKEANAISVELKKKVQFQFTLLTDTLYSPLPPDFLPLMEEEEEEDEDDRPIPRTIVAVEVQDTKNGATHYWTLEKLRQRLELMREMYHNEAELSPTSPDYNIESLTGGDPFYDRFPWFRLVGRGFLYLSNLLYPVPLVHRVAIVSERGDVKGYLKVAVQAVVAEEDAVESTQPAGVRQSARISFNEGTFKRPRAKRGSLSAQVLEKNTAAAAEEERIVEGQVGSGDIIKLEDEVCEVDSGRGDSSISSCESGKDDDLPSHLRIGQEFTFRVTVLQAFDVSTEYADIFCQFNFLHRHDEAFSTEPIKNTGKGPPLGFYHVQNITVTVTRAFLEYIKTQPIVFEVFGHYQQHPLHRDARQDATHFSRAPPKRMQPPAIPISQPIRSPKFGVVQSPSTSHVHARHDLLVWFEICELAQSGEYVPAVVEHGDDLPCRGLFLLHQGIQRRIRITIVHEPSHDLIWRDVRELVVGRIRTTPESEDDNNDASVLSLGLFPGEYLEYPGEDRTLFRFEAAWDSSLHNSIMLNRVTPPGEHVYMTISAYLELENNAQPAIITKDLCMVVYGRDSRTIPRSLRHIFSGSYKNAEANRICGVYETVLKRAAEAGSPGLQRRQRRVLDTSSTYVRGEENLHGWRPRGDSLIFEHQWELEKITRLTQVERTRHFLLLREKLGLGSTPQPLNHHHDFTKSEKEVANQAAKAGCDARAVLTRYSSREMPATDSDNMSDAERATALKFARLMQGRSIQIHAKQETPAQTPSDEQDALTASVTSSCSSTTSAELASPERPRAPVAELHIALGGSAVVPPDSPLASPGDSQGSSPLVECRPMPLFVPEVEEIRISPVVSRKGYLNVLDDRTNTWIKRWVVVRRPYVFIFRDERDPVERGLINLATAQIEYSEDQQAMVRVPNSFSVVTKQRGFLLQTLGDKEVHDWLYAINPLLAGQIRSKLGRRSRHTSGGNHPNTLSVPTK</sequence>
<dbReference type="InterPro" id="IPR049780">
    <property type="entry name" value="PH_KIFIA_KIFIB"/>
</dbReference>
<keyword evidence="9" id="KW-0206">Cytoskeleton</keyword>
<keyword evidence="17" id="KW-1185">Reference proteome</keyword>
<keyword evidence="4" id="KW-0493">Microtubule</keyword>
<dbReference type="GO" id="GO:0010975">
    <property type="term" value="P:regulation of neuron projection development"/>
    <property type="evidence" value="ECO:0007669"/>
    <property type="project" value="UniProtKB-ARBA"/>
</dbReference>
<dbReference type="SMART" id="SM00129">
    <property type="entry name" value="KISc"/>
    <property type="match status" value="1"/>
</dbReference>
<dbReference type="Proteomes" id="UP001445076">
    <property type="component" value="Unassembled WGS sequence"/>
</dbReference>
<dbReference type="GO" id="GO:0021700">
    <property type="term" value="P:developmental maturation"/>
    <property type="evidence" value="ECO:0007669"/>
    <property type="project" value="UniProtKB-ARBA"/>
</dbReference>
<dbReference type="CDD" id="cd01365">
    <property type="entry name" value="KISc_KIF1A_KIF1B"/>
    <property type="match status" value="1"/>
</dbReference>
<dbReference type="PROSITE" id="PS50067">
    <property type="entry name" value="KINESIN_MOTOR_2"/>
    <property type="match status" value="1"/>
</dbReference>
<dbReference type="Gene3D" id="6.10.250.2520">
    <property type="match status" value="1"/>
</dbReference>
<evidence type="ECO:0000256" key="13">
    <source>
        <dbReference type="SAM" id="MobiDB-lite"/>
    </source>
</evidence>
<dbReference type="GO" id="GO:0051222">
    <property type="term" value="P:positive regulation of protein transport"/>
    <property type="evidence" value="ECO:0007669"/>
    <property type="project" value="UniProtKB-ARBA"/>
</dbReference>
<reference evidence="16 17" key="1">
    <citation type="journal article" date="2024" name="BMC Genomics">
        <title>Genome assembly of redclaw crayfish (Cherax quadricarinatus) provides insights into its immune adaptation and hypoxia tolerance.</title>
        <authorList>
            <person name="Liu Z."/>
            <person name="Zheng J."/>
            <person name="Li H."/>
            <person name="Fang K."/>
            <person name="Wang S."/>
            <person name="He J."/>
            <person name="Zhou D."/>
            <person name="Weng S."/>
            <person name="Chi M."/>
            <person name="Gu Z."/>
            <person name="He J."/>
            <person name="Li F."/>
            <person name="Wang M."/>
        </authorList>
    </citation>
    <scope>NUCLEOTIDE SEQUENCE [LARGE SCALE GENOMIC DNA]</scope>
    <source>
        <strain evidence="16">ZL_2023a</strain>
    </source>
</reference>
<evidence type="ECO:0000256" key="9">
    <source>
        <dbReference type="ARBA" id="ARBA00023212"/>
    </source>
</evidence>
<feature type="compositionally biased region" description="Basic and acidic residues" evidence="13">
    <location>
        <begin position="576"/>
        <end position="595"/>
    </location>
</feature>
<evidence type="ECO:0000256" key="1">
    <source>
        <dbReference type="ARBA" id="ARBA00004245"/>
    </source>
</evidence>
<feature type="region of interest" description="Disordered" evidence="13">
    <location>
        <begin position="1474"/>
        <end position="1511"/>
    </location>
</feature>
<dbReference type="InterPro" id="IPR008984">
    <property type="entry name" value="SMAD_FHA_dom_sf"/>
</dbReference>
<dbReference type="GO" id="GO:0016192">
    <property type="term" value="P:vesicle-mediated transport"/>
    <property type="evidence" value="ECO:0007669"/>
    <property type="project" value="UniProtKB-ARBA"/>
</dbReference>
<feature type="compositionally biased region" description="Low complexity" evidence="13">
    <location>
        <begin position="1488"/>
        <end position="1506"/>
    </location>
</feature>
<dbReference type="Pfam" id="PF00498">
    <property type="entry name" value="FHA"/>
    <property type="match status" value="1"/>
</dbReference>
<feature type="domain" description="PH" evidence="14">
    <location>
        <begin position="1567"/>
        <end position="1665"/>
    </location>
</feature>
<feature type="compositionally biased region" description="Polar residues" evidence="13">
    <location>
        <begin position="1679"/>
        <end position="1693"/>
    </location>
</feature>
<evidence type="ECO:0000259" key="14">
    <source>
        <dbReference type="PROSITE" id="PS50003"/>
    </source>
</evidence>
<dbReference type="FunFam" id="2.30.29.30:FF:000204">
    <property type="entry name" value="kinesin-like protein unc-104 isoform X6"/>
    <property type="match status" value="1"/>
</dbReference>
<dbReference type="InterPro" id="IPR001849">
    <property type="entry name" value="PH_domain"/>
</dbReference>
<dbReference type="FunFam" id="3.40.850.10:FF:000004">
    <property type="entry name" value="Kinesin-like protein isoform 2"/>
    <property type="match status" value="1"/>
</dbReference>
<dbReference type="InterPro" id="IPR011993">
    <property type="entry name" value="PH-like_dom_sf"/>
</dbReference>
<dbReference type="Gene3D" id="3.40.850.10">
    <property type="entry name" value="Kinesin motor domain"/>
    <property type="match status" value="1"/>
</dbReference>
<organism evidence="16 17">
    <name type="scientific">Cherax quadricarinatus</name>
    <name type="common">Australian red claw crayfish</name>
    <dbReference type="NCBI Taxonomy" id="27406"/>
    <lineage>
        <taxon>Eukaryota</taxon>
        <taxon>Metazoa</taxon>
        <taxon>Ecdysozoa</taxon>
        <taxon>Arthropoda</taxon>
        <taxon>Crustacea</taxon>
        <taxon>Multicrustacea</taxon>
        <taxon>Malacostraca</taxon>
        <taxon>Eumalacostraca</taxon>
        <taxon>Eucarida</taxon>
        <taxon>Decapoda</taxon>
        <taxon>Pleocyemata</taxon>
        <taxon>Astacidea</taxon>
        <taxon>Parastacoidea</taxon>
        <taxon>Parastacidae</taxon>
        <taxon>Cherax</taxon>
    </lineage>
</organism>
<dbReference type="GO" id="GO:0048490">
    <property type="term" value="P:anterograde synaptic vesicle transport"/>
    <property type="evidence" value="ECO:0007669"/>
    <property type="project" value="UniProtKB-ARBA"/>
</dbReference>
<evidence type="ECO:0000256" key="10">
    <source>
        <dbReference type="ARBA" id="ARBA00056070"/>
    </source>
</evidence>
<dbReference type="InterPro" id="IPR001752">
    <property type="entry name" value="Kinesin_motor_dom"/>
</dbReference>
<feature type="region of interest" description="Disordered" evidence="13">
    <location>
        <begin position="576"/>
        <end position="605"/>
    </location>
</feature>
<dbReference type="Gene3D" id="2.60.200.20">
    <property type="match status" value="1"/>
</dbReference>
<keyword evidence="5 11" id="KW-0547">Nucleotide-binding</keyword>
<evidence type="ECO:0000256" key="8">
    <source>
        <dbReference type="ARBA" id="ARBA00023175"/>
    </source>
</evidence>
<dbReference type="InterPro" id="IPR027417">
    <property type="entry name" value="P-loop_NTPase"/>
</dbReference>
<evidence type="ECO:0000256" key="6">
    <source>
        <dbReference type="ARBA" id="ARBA00022840"/>
    </source>
</evidence>
<dbReference type="Gene3D" id="2.30.29.30">
    <property type="entry name" value="Pleckstrin-homology domain (PH domain)/Phosphotyrosine-binding domain (PTB)"/>
    <property type="match status" value="1"/>
</dbReference>
<evidence type="ECO:0000256" key="12">
    <source>
        <dbReference type="SAM" id="Coils"/>
    </source>
</evidence>
<feature type="coiled-coil region" evidence="12">
    <location>
        <begin position="359"/>
        <end position="386"/>
    </location>
</feature>
<evidence type="ECO:0000256" key="11">
    <source>
        <dbReference type="PROSITE-ProRule" id="PRU00283"/>
    </source>
</evidence>
<keyword evidence="8 11" id="KW-0505">Motor protein</keyword>
<comment type="subcellular location">
    <subcellularLocation>
        <location evidence="1">Cytoplasm</location>
        <location evidence="1">Cytoskeleton</location>
    </subcellularLocation>
</comment>
<evidence type="ECO:0000313" key="17">
    <source>
        <dbReference type="Proteomes" id="UP001445076"/>
    </source>
</evidence>
<dbReference type="PANTHER" id="PTHR47117:SF10">
    <property type="entry name" value="KINESIN-LIKE PROTEIN KIF1B"/>
    <property type="match status" value="1"/>
</dbReference>
<dbReference type="CDD" id="cd22705">
    <property type="entry name" value="FHA_KIF1"/>
    <property type="match status" value="1"/>
</dbReference>
<dbReference type="GO" id="GO:1904115">
    <property type="term" value="C:axon cytoplasm"/>
    <property type="evidence" value="ECO:0007669"/>
    <property type="project" value="GOC"/>
</dbReference>
<gene>
    <name evidence="16" type="ORF">OTU49_014780</name>
</gene>
<dbReference type="GO" id="GO:0040012">
    <property type="term" value="P:regulation of locomotion"/>
    <property type="evidence" value="ECO:0007669"/>
    <property type="project" value="UniProtKB-ARBA"/>
</dbReference>
<dbReference type="GO" id="GO:0008582">
    <property type="term" value="P:regulation of synaptic assembly at neuromuscular junction"/>
    <property type="evidence" value="ECO:0007669"/>
    <property type="project" value="UniProtKB-ARBA"/>
</dbReference>
<dbReference type="InterPro" id="IPR019821">
    <property type="entry name" value="Kinesin_motor_CS"/>
</dbReference>
<evidence type="ECO:0000256" key="2">
    <source>
        <dbReference type="ARBA" id="ARBA00020751"/>
    </source>
</evidence>
<dbReference type="SUPFAM" id="SSF49879">
    <property type="entry name" value="SMAD/FHA domain"/>
    <property type="match status" value="1"/>
</dbReference>
<dbReference type="InterPro" id="IPR032405">
    <property type="entry name" value="Kinesin_assoc"/>
</dbReference>
<evidence type="ECO:0000313" key="16">
    <source>
        <dbReference type="EMBL" id="KAK8750323.1"/>
    </source>
</evidence>
<dbReference type="Pfam" id="PF12423">
    <property type="entry name" value="KIF1B"/>
    <property type="match status" value="1"/>
</dbReference>
<evidence type="ECO:0000256" key="3">
    <source>
        <dbReference type="ARBA" id="ARBA00022490"/>
    </source>
</evidence>
<dbReference type="Pfam" id="PF00225">
    <property type="entry name" value="Kinesin"/>
    <property type="match status" value="1"/>
</dbReference>
<feature type="region of interest" description="Disordered" evidence="13">
    <location>
        <begin position="1674"/>
        <end position="1693"/>
    </location>
</feature>
<proteinExistence type="inferred from homology"/>
<name>A0AAW0YF33_CHEQU</name>